<dbReference type="EMBL" id="LNYC01000019">
    <property type="protein sequence ID" value="KTD02679.1"/>
    <property type="molecule type" value="Genomic_DNA"/>
</dbReference>
<proteinExistence type="predicted"/>
<accession>A0A0W0U505</accession>
<sequence>MSSLERAILDALDANGESVAANRAYLEFTKANFIIPIRRESAPDAPEVLFLTENNEHFLPVFTSMEYLDAWAIEIAAEISILRLSGVDLLKGIGDQVHVCLDPSTPHGKVFSPAEIARMKGIVLKFFQA</sequence>
<dbReference type="STRING" id="45065.Lgee_0652"/>
<dbReference type="PATRIC" id="fig|45065.4.peg.694"/>
<evidence type="ECO:0000313" key="2">
    <source>
        <dbReference type="Proteomes" id="UP000054785"/>
    </source>
</evidence>
<dbReference type="RefSeq" id="WP_028386665.1">
    <property type="nucleotide sequence ID" value="NZ_CAAAHN010000017.1"/>
</dbReference>
<protein>
    <submittedName>
        <fullName evidence="1">Putative Fe-S center protein</fullName>
    </submittedName>
</protein>
<keyword evidence="2" id="KW-1185">Reference proteome</keyword>
<organism evidence="1 2">
    <name type="scientific">Legionella geestiana</name>
    <dbReference type="NCBI Taxonomy" id="45065"/>
    <lineage>
        <taxon>Bacteria</taxon>
        <taxon>Pseudomonadati</taxon>
        <taxon>Pseudomonadota</taxon>
        <taxon>Gammaproteobacteria</taxon>
        <taxon>Legionellales</taxon>
        <taxon>Legionellaceae</taxon>
        <taxon>Legionella</taxon>
    </lineage>
</organism>
<dbReference type="OrthoDB" id="5637847at2"/>
<dbReference type="AlphaFoldDB" id="A0A0W0U505"/>
<dbReference type="Proteomes" id="UP000054785">
    <property type="component" value="Unassembled WGS sequence"/>
</dbReference>
<comment type="caution">
    <text evidence="1">The sequence shown here is derived from an EMBL/GenBank/DDBJ whole genome shotgun (WGS) entry which is preliminary data.</text>
</comment>
<evidence type="ECO:0000313" key="1">
    <source>
        <dbReference type="EMBL" id="KTD02679.1"/>
    </source>
</evidence>
<dbReference type="InterPro" id="IPR009839">
    <property type="entry name" value="SseB_N"/>
</dbReference>
<reference evidence="1 2" key="1">
    <citation type="submission" date="2015-11" db="EMBL/GenBank/DDBJ databases">
        <title>Genomic analysis of 38 Legionella species identifies large and diverse effector repertoires.</title>
        <authorList>
            <person name="Burstein D."/>
            <person name="Amaro F."/>
            <person name="Zusman T."/>
            <person name="Lifshitz Z."/>
            <person name="Cohen O."/>
            <person name="Gilbert J.A."/>
            <person name="Pupko T."/>
            <person name="Shuman H.A."/>
            <person name="Segal G."/>
        </authorList>
    </citation>
    <scope>NUCLEOTIDE SEQUENCE [LARGE SCALE GENOMIC DNA]</scope>
    <source>
        <strain evidence="1 2">ATCC 49504</strain>
    </source>
</reference>
<gene>
    <name evidence="1" type="ORF">Lgee_0652</name>
</gene>
<dbReference type="Pfam" id="PF07179">
    <property type="entry name" value="SseB"/>
    <property type="match status" value="1"/>
</dbReference>
<name>A0A0W0U505_9GAMM</name>